<feature type="transmembrane region" description="Helical" evidence="2">
    <location>
        <begin position="197"/>
        <end position="217"/>
    </location>
</feature>
<gene>
    <name evidence="3" type="ORF">PF001_g24715</name>
</gene>
<dbReference type="EMBL" id="QXGE01002752">
    <property type="protein sequence ID" value="KAE9279444.1"/>
    <property type="molecule type" value="Genomic_DNA"/>
</dbReference>
<organism evidence="3 4">
    <name type="scientific">Phytophthora fragariae</name>
    <dbReference type="NCBI Taxonomy" id="53985"/>
    <lineage>
        <taxon>Eukaryota</taxon>
        <taxon>Sar</taxon>
        <taxon>Stramenopiles</taxon>
        <taxon>Oomycota</taxon>
        <taxon>Peronosporomycetes</taxon>
        <taxon>Peronosporales</taxon>
        <taxon>Peronosporaceae</taxon>
        <taxon>Phytophthora</taxon>
    </lineage>
</organism>
<dbReference type="Proteomes" id="UP000437068">
    <property type="component" value="Unassembled WGS sequence"/>
</dbReference>
<accession>A0A6A4BTI2</accession>
<keyword evidence="2" id="KW-0812">Transmembrane</keyword>
<dbReference type="PANTHER" id="PTHR19241">
    <property type="entry name" value="ATP-BINDING CASSETTE TRANSPORTER"/>
    <property type="match status" value="1"/>
</dbReference>
<sequence>MPPGCRPASLPDLARRRQGALLPHFAVASVWLRTDAAVLRVPAQRDQQQPQVKVRQCPAVWSKLMAASAPRMPSCGCPAAAARWRRSSRVYQAADLRQQRRRSWWRRPRQGIEAGAAEEQREAGGGGQDKESKLALLRSSGGEVGGGGQDKESKLALLRSSSGEVDVGVRAKLRLRGCSLLVEQRKRVTIGVEVYNFMRMFLFPLHAIIFGTTFYLLSAASVKKINPHIGLIYSSMDFTGVINLMTVLEVTCAERAVFYRESGVGQ</sequence>
<protein>
    <submittedName>
        <fullName evidence="3">Uncharacterized protein</fullName>
    </submittedName>
</protein>
<reference evidence="3 4" key="1">
    <citation type="submission" date="2018-08" db="EMBL/GenBank/DDBJ databases">
        <title>Genomic investigation of the strawberry pathogen Phytophthora fragariae indicates pathogenicity is determined by transcriptional variation in three key races.</title>
        <authorList>
            <person name="Adams T.M."/>
            <person name="Armitage A.D."/>
            <person name="Sobczyk M.K."/>
            <person name="Bates H.J."/>
            <person name="Dunwell J.M."/>
            <person name="Nellist C.F."/>
            <person name="Harrison R.J."/>
        </authorList>
    </citation>
    <scope>NUCLEOTIDE SEQUENCE [LARGE SCALE GENOMIC DNA]</scope>
    <source>
        <strain evidence="3 4">A4</strain>
    </source>
</reference>
<evidence type="ECO:0000313" key="3">
    <source>
        <dbReference type="EMBL" id="KAE9279444.1"/>
    </source>
</evidence>
<keyword evidence="2" id="KW-1133">Transmembrane helix</keyword>
<evidence type="ECO:0000256" key="2">
    <source>
        <dbReference type="SAM" id="Phobius"/>
    </source>
</evidence>
<name>A0A6A4BTI2_9STRA</name>
<dbReference type="AlphaFoldDB" id="A0A6A4BTI2"/>
<keyword evidence="2" id="KW-0472">Membrane</keyword>
<comment type="caution">
    <text evidence="3">The sequence shown here is derived from an EMBL/GenBank/DDBJ whole genome shotgun (WGS) entry which is preliminary data.</text>
</comment>
<proteinExistence type="predicted"/>
<keyword evidence="1" id="KW-0813">Transport</keyword>
<evidence type="ECO:0000256" key="1">
    <source>
        <dbReference type="ARBA" id="ARBA00022448"/>
    </source>
</evidence>
<evidence type="ECO:0000313" key="4">
    <source>
        <dbReference type="Proteomes" id="UP000437068"/>
    </source>
</evidence>